<dbReference type="GO" id="GO:0046872">
    <property type="term" value="F:metal ion binding"/>
    <property type="evidence" value="ECO:0007669"/>
    <property type="project" value="UniProtKB-KW"/>
</dbReference>
<evidence type="ECO:0000256" key="2">
    <source>
        <dbReference type="ARBA" id="ARBA00006706"/>
    </source>
</evidence>
<accession>A0A8H5H0Y5</accession>
<dbReference type="OrthoDB" id="6921389at2759"/>
<dbReference type="InterPro" id="IPR033749">
    <property type="entry name" value="Polyprenyl_synt_CS"/>
</dbReference>
<proteinExistence type="inferred from homology"/>
<evidence type="ECO:0000256" key="10">
    <source>
        <dbReference type="ARBA" id="ARBA00033096"/>
    </source>
</evidence>
<evidence type="ECO:0000256" key="7">
    <source>
        <dbReference type="ARBA" id="ARBA00032424"/>
    </source>
</evidence>
<dbReference type="SUPFAM" id="SSF48576">
    <property type="entry name" value="Terpenoid synthases"/>
    <property type="match status" value="1"/>
</dbReference>
<gene>
    <name evidence="11" type="ORF">D9615_008943</name>
</gene>
<dbReference type="AlphaFoldDB" id="A0A8H5H0Y5"/>
<dbReference type="GO" id="GO:0004659">
    <property type="term" value="F:prenyltransferase activity"/>
    <property type="evidence" value="ECO:0007669"/>
    <property type="project" value="InterPro"/>
</dbReference>
<comment type="cofactor">
    <cofactor evidence="1">
        <name>Mg(2+)</name>
        <dbReference type="ChEBI" id="CHEBI:18420"/>
    </cofactor>
</comment>
<evidence type="ECO:0000256" key="9">
    <source>
        <dbReference type="ARBA" id="ARBA00032873"/>
    </source>
</evidence>
<dbReference type="PANTHER" id="PTHR12001:SF44">
    <property type="entry name" value="GERANYLGERANYL PYROPHOSPHATE SYNTHASE"/>
    <property type="match status" value="1"/>
</dbReference>
<dbReference type="InterPro" id="IPR000092">
    <property type="entry name" value="Polyprenyl_synt"/>
</dbReference>
<evidence type="ECO:0000256" key="4">
    <source>
        <dbReference type="ARBA" id="ARBA00022842"/>
    </source>
</evidence>
<dbReference type="InterPro" id="IPR008949">
    <property type="entry name" value="Isoprenoid_synthase_dom_sf"/>
</dbReference>
<keyword evidence="12" id="KW-1185">Reference proteome</keyword>
<evidence type="ECO:0000256" key="8">
    <source>
        <dbReference type="ARBA" id="ARBA00032448"/>
    </source>
</evidence>
<comment type="caution">
    <text evidence="11">The sequence shown here is derived from an EMBL/GenBank/DDBJ whole genome shotgun (WGS) entry which is preliminary data.</text>
</comment>
<organism evidence="11 12">
    <name type="scientific">Tricholomella constricta</name>
    <dbReference type="NCBI Taxonomy" id="117010"/>
    <lineage>
        <taxon>Eukaryota</taxon>
        <taxon>Fungi</taxon>
        <taxon>Dikarya</taxon>
        <taxon>Basidiomycota</taxon>
        <taxon>Agaricomycotina</taxon>
        <taxon>Agaricomycetes</taxon>
        <taxon>Agaricomycetidae</taxon>
        <taxon>Agaricales</taxon>
        <taxon>Tricholomatineae</taxon>
        <taxon>Lyophyllaceae</taxon>
        <taxon>Tricholomella</taxon>
    </lineage>
</organism>
<dbReference type="GO" id="GO:0008299">
    <property type="term" value="P:isoprenoid biosynthetic process"/>
    <property type="evidence" value="ECO:0007669"/>
    <property type="project" value="InterPro"/>
</dbReference>
<dbReference type="Gene3D" id="1.10.600.10">
    <property type="entry name" value="Farnesyl Diphosphate Synthase"/>
    <property type="match status" value="1"/>
</dbReference>
<reference evidence="11 12" key="1">
    <citation type="journal article" date="2020" name="ISME J.">
        <title>Uncovering the hidden diversity of litter-decomposition mechanisms in mushroom-forming fungi.</title>
        <authorList>
            <person name="Floudas D."/>
            <person name="Bentzer J."/>
            <person name="Ahren D."/>
            <person name="Johansson T."/>
            <person name="Persson P."/>
            <person name="Tunlid A."/>
        </authorList>
    </citation>
    <scope>NUCLEOTIDE SEQUENCE [LARGE SCALE GENOMIC DNA]</scope>
    <source>
        <strain evidence="11 12">CBS 661.87</strain>
    </source>
</reference>
<evidence type="ECO:0000256" key="6">
    <source>
        <dbReference type="ARBA" id="ARBA00032380"/>
    </source>
</evidence>
<keyword evidence="3" id="KW-0479">Metal-binding</keyword>
<dbReference type="EMBL" id="JAACJP010000035">
    <property type="protein sequence ID" value="KAF5374682.1"/>
    <property type="molecule type" value="Genomic_DNA"/>
</dbReference>
<evidence type="ECO:0000256" key="3">
    <source>
        <dbReference type="ARBA" id="ARBA00022723"/>
    </source>
</evidence>
<evidence type="ECO:0000313" key="12">
    <source>
        <dbReference type="Proteomes" id="UP000565441"/>
    </source>
</evidence>
<evidence type="ECO:0000256" key="1">
    <source>
        <dbReference type="ARBA" id="ARBA00001946"/>
    </source>
</evidence>
<name>A0A8H5H0Y5_9AGAR</name>
<comment type="similarity">
    <text evidence="2">Belongs to the FPP/GGPP synthase family.</text>
</comment>
<evidence type="ECO:0000256" key="5">
    <source>
        <dbReference type="ARBA" id="ARBA00032052"/>
    </source>
</evidence>
<dbReference type="Pfam" id="PF00348">
    <property type="entry name" value="polyprenyl_synt"/>
    <property type="match status" value="1"/>
</dbReference>
<sequence>MSRYDNILETLPALPTWSPQNESALLEPFTYITSNPGKEIRSQLIEAFNIWLNVPSSKLAVISRLVNMLHSASLLVDDIEDDSQLRRGQPVAHKIYGVPQTINTANYVFFLAYQELFTLRDKSKPTEGRGLDAIVTGIS</sequence>
<evidence type="ECO:0000313" key="11">
    <source>
        <dbReference type="EMBL" id="KAF5374682.1"/>
    </source>
</evidence>
<dbReference type="Proteomes" id="UP000565441">
    <property type="component" value="Unassembled WGS sequence"/>
</dbReference>
<dbReference type="PANTHER" id="PTHR12001">
    <property type="entry name" value="GERANYLGERANYL PYROPHOSPHATE SYNTHASE"/>
    <property type="match status" value="1"/>
</dbReference>
<keyword evidence="4" id="KW-0460">Magnesium</keyword>
<protein>
    <recommendedName>
        <fullName evidence="9">(2E,6E)-farnesyl diphosphate synthase</fullName>
    </recommendedName>
    <alternativeName>
        <fullName evidence="8">Dimethylallyltranstransferase</fullName>
    </alternativeName>
    <alternativeName>
        <fullName evidence="7">Farnesyl diphosphate synthase</fullName>
    </alternativeName>
    <alternativeName>
        <fullName evidence="5">Farnesyltranstransferase</fullName>
    </alternativeName>
    <alternativeName>
        <fullName evidence="10">Geranylgeranyl diphosphate synthase</fullName>
    </alternativeName>
    <alternativeName>
        <fullName evidence="6">Geranyltranstransferase</fullName>
    </alternativeName>
</protein>
<dbReference type="PROSITE" id="PS00723">
    <property type="entry name" value="POLYPRENYL_SYNTHASE_1"/>
    <property type="match status" value="1"/>
</dbReference>